<dbReference type="InParanoid" id="A8Q4T3"/>
<dbReference type="InterPro" id="IPR038132">
    <property type="entry name" value="Vps16_C_sf"/>
</dbReference>
<dbReference type="Pfam" id="PF04841">
    <property type="entry name" value="Vps16_N"/>
    <property type="match status" value="2"/>
</dbReference>
<dbReference type="InterPro" id="IPR006925">
    <property type="entry name" value="Vps16_C"/>
</dbReference>
<sequence>MAAQWQKLGDAYYRRTIQYELGWSVQRLDEFLVASSADMGWIALTRDPEQLVALGDTSAMEPKIQVYTGAGQLFETLPWDAHARIVGLGFTWRDELVVVADDGHVRFYSWLVPYHHPQQHSGGMSCIEATPTSYYQVHTLGKEATELGVAGVLIEPKHIWVLLRNGSLIDAPLTSDDMSVWSEMPLTIDTHVLPPLSTPRPSLYAWTPFTRHGDARLFLSTDTSAWSVHRFDGYAKEAYEDGPMCAVSFSPNGKLVAWINERQELIVDTVGPSRRRLRTWDITSAHAYQVAPLAFRTRKLLEDADLVATPTDKGGFAASGVHAMTWCGDNAVALAICDHVLLVGPHGEPMDFPVRGIPYLFGSHDGLHIVHRDAHEHIGKVEAPTLRALRPGSTHIAAILLDASRLAQRHRPQAYEAVRTIQHELASAVDTCIEAATYEWLVDTQTALLQAALFGKTFIDTYEPTRFLHVARLMRVLNAVRTPWIGIPASFDETHVPNLLYRLASRGQHKLAVRMCEHMGVRPDAVLKHWARAKVARARPVGLHGDTARDERLAHLIIDKFQTAGTLRYADIAMNAWHAGHPRIATLLLDKEVRACDQIPLLMHMQEYRLALMKAVESGDTDLILHVILALQSSLARGAFFRIVQSLDWPSLPPPSQDAQKVAAAAAATTTTTTSASATAVKAEPTDVVGLRPTSLPTYTTLAPRLLVSYGRDYDRPLAHDFFYQDDRHADMALLCIDDALQMDASVRAGALRRAQRHFGEDRTCASEARLTDETCSLLGVQVAIQAELNIADTTGRPPSQVQGMSLFDTILTCLKHPKLEKRAEKLKHDFHVPEARYYALRVRAYIATQDFHSLWRHVTSRRPPHGYVTIVQALVHAGHVDEASRYMNRGVTMDKANRAKLMYVCENGGQKHGGN</sequence>
<dbReference type="PANTHER" id="PTHR12811:SF0">
    <property type="entry name" value="VACUOLAR PROTEIN SORTING-ASSOCIATED PROTEIN 16 HOMOLOG"/>
    <property type="match status" value="1"/>
</dbReference>
<evidence type="ECO:0000256" key="1">
    <source>
        <dbReference type="ARBA" id="ARBA00009250"/>
    </source>
</evidence>
<dbReference type="GO" id="GO:0042144">
    <property type="term" value="P:vacuole fusion, non-autophagic"/>
    <property type="evidence" value="ECO:0007669"/>
    <property type="project" value="TreeGrafter"/>
</dbReference>
<keyword evidence="6" id="KW-1185">Reference proteome</keyword>
<dbReference type="PIRSF" id="PIRSF007949">
    <property type="entry name" value="VPS16"/>
    <property type="match status" value="1"/>
</dbReference>
<dbReference type="OrthoDB" id="1792at2759"/>
<dbReference type="VEuPathDB" id="FungiDB:MGL_2631"/>
<reference evidence="5 6" key="1">
    <citation type="journal article" date="2007" name="Proc. Natl. Acad. Sci. U.S.A.">
        <title>Dandruff-associated Malassezia genomes reveal convergent and divergent virulence traits shared with plant and human fungal pathogens.</title>
        <authorList>
            <person name="Xu J."/>
            <person name="Saunders C.W."/>
            <person name="Hu P."/>
            <person name="Grant R.A."/>
            <person name="Boekhout T."/>
            <person name="Kuramae E.E."/>
            <person name="Kronstad J.W."/>
            <person name="Deangelis Y.M."/>
            <person name="Reeder N.L."/>
            <person name="Johnstone K.R."/>
            <person name="Leland M."/>
            <person name="Fieno A.M."/>
            <person name="Begley W.M."/>
            <person name="Sun Y."/>
            <person name="Lacey M.P."/>
            <person name="Chaudhary T."/>
            <person name="Keough T."/>
            <person name="Chu L."/>
            <person name="Sears R."/>
            <person name="Yuan B."/>
            <person name="Dawson T.L.Jr."/>
        </authorList>
    </citation>
    <scope>NUCLEOTIDE SEQUENCE [LARGE SCALE GENOMIC DNA]</scope>
    <source>
        <strain evidence="6">ATCC MYA-4612 / CBS 7966</strain>
    </source>
</reference>
<dbReference type="Pfam" id="PF04840">
    <property type="entry name" value="Vps16_C"/>
    <property type="match status" value="2"/>
</dbReference>
<dbReference type="GeneID" id="5854554"/>
<dbReference type="Gene3D" id="1.10.150.780">
    <property type="entry name" value="Vps16, C-terminal region"/>
    <property type="match status" value="1"/>
</dbReference>
<name>A8Q4T3_MALGO</name>
<dbReference type="KEGG" id="mgl:MGL_2631"/>
<organism evidence="5 6">
    <name type="scientific">Malassezia globosa (strain ATCC MYA-4612 / CBS 7966)</name>
    <name type="common">Dandruff-associated fungus</name>
    <dbReference type="NCBI Taxonomy" id="425265"/>
    <lineage>
        <taxon>Eukaryota</taxon>
        <taxon>Fungi</taxon>
        <taxon>Dikarya</taxon>
        <taxon>Basidiomycota</taxon>
        <taxon>Ustilaginomycotina</taxon>
        <taxon>Malasseziomycetes</taxon>
        <taxon>Malasseziales</taxon>
        <taxon>Malasseziaceae</taxon>
        <taxon>Malassezia</taxon>
    </lineage>
</organism>
<dbReference type="FunCoup" id="A8Q4T3">
    <property type="interactions" value="676"/>
</dbReference>
<comment type="similarity">
    <text evidence="1 2">Belongs to the VPS16 family.</text>
</comment>
<evidence type="ECO:0000256" key="2">
    <source>
        <dbReference type="PIRNR" id="PIRNR007949"/>
    </source>
</evidence>
<dbReference type="PANTHER" id="PTHR12811">
    <property type="entry name" value="VACUOLAR PROTEIN SORTING VPS16"/>
    <property type="match status" value="1"/>
</dbReference>
<feature type="domain" description="Vps16 C-terminal" evidence="3">
    <location>
        <begin position="702"/>
        <end position="903"/>
    </location>
</feature>
<dbReference type="Proteomes" id="UP000008837">
    <property type="component" value="Unassembled WGS sequence"/>
</dbReference>
<dbReference type="EMBL" id="AAYY01000009">
    <property type="protein sequence ID" value="EDP43035.1"/>
    <property type="molecule type" value="Genomic_DNA"/>
</dbReference>
<proteinExistence type="inferred from homology"/>
<comment type="function">
    <text evidence="2">Essential for vacuolar protein sorting. Required for vacuole biogenesis, stability and to maintain vacuole morphology.</text>
</comment>
<evidence type="ECO:0000313" key="6">
    <source>
        <dbReference type="Proteomes" id="UP000008837"/>
    </source>
</evidence>
<keyword evidence="2" id="KW-0653">Protein transport</keyword>
<feature type="domain" description="Vps16 N-terminal" evidence="4">
    <location>
        <begin position="3"/>
        <end position="111"/>
    </location>
</feature>
<protein>
    <recommendedName>
        <fullName evidence="2">Probable vacuolar protein sorting-associated protein 16 homolog</fullName>
    </recommendedName>
</protein>
<accession>A8Q4T3</accession>
<gene>
    <name evidence="5" type="ORF">MGL_2631</name>
</gene>
<dbReference type="GO" id="GO:0030897">
    <property type="term" value="C:HOPS complex"/>
    <property type="evidence" value="ECO:0007669"/>
    <property type="project" value="TreeGrafter"/>
</dbReference>
<keyword evidence="2" id="KW-0813">Transport</keyword>
<dbReference type="RefSeq" id="XP_001730249.1">
    <property type="nucleotide sequence ID" value="XM_001730197.1"/>
</dbReference>
<dbReference type="SUPFAM" id="SSF82171">
    <property type="entry name" value="DPP6 N-terminal domain-like"/>
    <property type="match status" value="1"/>
</dbReference>
<dbReference type="OMA" id="WCGDDCL"/>
<evidence type="ECO:0000259" key="4">
    <source>
        <dbReference type="Pfam" id="PF04841"/>
    </source>
</evidence>
<dbReference type="InterPro" id="IPR016534">
    <property type="entry name" value="VPS16"/>
</dbReference>
<dbReference type="GO" id="GO:0003779">
    <property type="term" value="F:actin binding"/>
    <property type="evidence" value="ECO:0007669"/>
    <property type="project" value="TreeGrafter"/>
</dbReference>
<dbReference type="InterPro" id="IPR006926">
    <property type="entry name" value="Vps16_N"/>
</dbReference>
<dbReference type="STRING" id="425265.A8Q4T3"/>
<dbReference type="GO" id="GO:0005768">
    <property type="term" value="C:endosome"/>
    <property type="evidence" value="ECO:0007669"/>
    <property type="project" value="TreeGrafter"/>
</dbReference>
<evidence type="ECO:0000313" key="5">
    <source>
        <dbReference type="EMBL" id="EDP43035.1"/>
    </source>
</evidence>
<comment type="caution">
    <text evidence="5">The sequence shown here is derived from an EMBL/GenBank/DDBJ whole genome shotgun (WGS) entry which is preliminary data.</text>
</comment>
<dbReference type="AlphaFoldDB" id="A8Q4T3"/>
<feature type="domain" description="Vps16 N-terminal" evidence="4">
    <location>
        <begin position="322"/>
        <end position="468"/>
    </location>
</feature>
<evidence type="ECO:0000259" key="3">
    <source>
        <dbReference type="Pfam" id="PF04840"/>
    </source>
</evidence>
<dbReference type="GO" id="GO:0006886">
    <property type="term" value="P:intracellular protein transport"/>
    <property type="evidence" value="ECO:0007669"/>
    <property type="project" value="InterPro"/>
</dbReference>
<dbReference type="GO" id="GO:0016197">
    <property type="term" value="P:endosomal transport"/>
    <property type="evidence" value="ECO:0007669"/>
    <property type="project" value="TreeGrafter"/>
</dbReference>
<feature type="domain" description="Vps16 C-terminal" evidence="3">
    <location>
        <begin position="568"/>
        <end position="645"/>
    </location>
</feature>